<feature type="compositionally biased region" description="Low complexity" evidence="2">
    <location>
        <begin position="241"/>
        <end position="253"/>
    </location>
</feature>
<evidence type="ECO:0000256" key="1">
    <source>
        <dbReference type="PROSITE-ProRule" id="PRU00637"/>
    </source>
</evidence>
<feature type="compositionally biased region" description="Basic and acidic residues" evidence="2">
    <location>
        <begin position="289"/>
        <end position="304"/>
    </location>
</feature>
<sequence>MEKHSSSSTSDLSNYDHTYLRHLTSPQGNSPHSNERKSTHSNKPYSNHHNLKLPQAPAWQVEDRSSRPSEPWEADFQEDHNVNLQRKQEREGLGQSLSRNFGKTKSAFSSLQNIPESLRRQSSLELGGGSQEGYPDGKPASIVNTKDEDPGRKVGLDHRSHLDRPVSYPRPEGRTSVSASFHSSEPRYEEPFSPPYQHTSSLGPRRLNSGITSALQGFPYRKPHSSVLEKVSRIEQREQGSQKSSSVGCSSYGHTYRPNRTVSTSSISENEFEEARANIRFSESIEPLGSKEQHFKNGESKSEEVFWQPCGQQLRRGADGGRGPQLRRGEPPRRDARLLRSQSTFQLLSEAEKAPVWPDDRPTTPESPLLDAPFSRAYRNSIKNAQSRVLGATSFRRRDLELGAPGASRPWRPRPASAHTGLRSPEAPLVASPYPHTPRERHSVTPAEGEPAQPAPPTARRGARRRLNPEQKKNCFIIF</sequence>
<dbReference type="Proteomes" id="UP000248480">
    <property type="component" value="Unplaced"/>
</dbReference>
<dbReference type="STRING" id="127582.A0A2Y9RET1"/>
<dbReference type="PANTHER" id="PTHR15012:SF33">
    <property type="entry name" value="PROTEIN SHROOM3"/>
    <property type="match status" value="1"/>
</dbReference>
<feature type="domain" description="ASD1" evidence="3">
    <location>
        <begin position="382"/>
        <end position="479"/>
    </location>
</feature>
<proteinExistence type="predicted"/>
<protein>
    <submittedName>
        <fullName evidence="5">LOW QUALITY PROTEIN: protein Shroom3</fullName>
    </submittedName>
</protein>
<dbReference type="PROSITE" id="PS51306">
    <property type="entry name" value="ASD1"/>
    <property type="match status" value="1"/>
</dbReference>
<dbReference type="RefSeq" id="XP_023591966.1">
    <property type="nucleotide sequence ID" value="XM_023736198.1"/>
</dbReference>
<feature type="compositionally biased region" description="Basic and acidic residues" evidence="2">
    <location>
        <begin position="350"/>
        <end position="363"/>
    </location>
</feature>
<evidence type="ECO:0000313" key="5">
    <source>
        <dbReference type="RefSeq" id="XP_023591966.1"/>
    </source>
</evidence>
<dbReference type="GO" id="GO:0043296">
    <property type="term" value="C:apical junction complex"/>
    <property type="evidence" value="ECO:0007669"/>
    <property type="project" value="TreeGrafter"/>
</dbReference>
<evidence type="ECO:0000259" key="3">
    <source>
        <dbReference type="PROSITE" id="PS51306"/>
    </source>
</evidence>
<organism evidence="4 5">
    <name type="scientific">Trichechus manatus latirostris</name>
    <name type="common">Florida manatee</name>
    <dbReference type="NCBI Taxonomy" id="127582"/>
    <lineage>
        <taxon>Eukaryota</taxon>
        <taxon>Metazoa</taxon>
        <taxon>Chordata</taxon>
        <taxon>Craniata</taxon>
        <taxon>Vertebrata</taxon>
        <taxon>Euteleostomi</taxon>
        <taxon>Mammalia</taxon>
        <taxon>Eutheria</taxon>
        <taxon>Afrotheria</taxon>
        <taxon>Sirenia</taxon>
        <taxon>Trichechidae</taxon>
        <taxon>Trichechus</taxon>
    </lineage>
</organism>
<dbReference type="AlphaFoldDB" id="A0A2Y9RET1"/>
<dbReference type="GO" id="GO:0030864">
    <property type="term" value="C:cortical actin cytoskeleton"/>
    <property type="evidence" value="ECO:0007669"/>
    <property type="project" value="TreeGrafter"/>
</dbReference>
<dbReference type="InterPro" id="IPR014800">
    <property type="entry name" value="ASD1_dom"/>
</dbReference>
<dbReference type="GO" id="GO:0051015">
    <property type="term" value="F:actin filament binding"/>
    <property type="evidence" value="ECO:0007669"/>
    <property type="project" value="InterPro"/>
</dbReference>
<keyword evidence="1" id="KW-0009">Actin-binding</keyword>
<dbReference type="Pfam" id="PF08688">
    <property type="entry name" value="ASD1"/>
    <property type="match status" value="1"/>
</dbReference>
<feature type="compositionally biased region" description="Basic and acidic residues" evidence="2">
    <location>
        <begin position="77"/>
        <end position="92"/>
    </location>
</feature>
<dbReference type="GO" id="GO:0007015">
    <property type="term" value="P:actin filament organization"/>
    <property type="evidence" value="ECO:0007669"/>
    <property type="project" value="TreeGrafter"/>
</dbReference>
<feature type="compositionally biased region" description="Low complexity" evidence="2">
    <location>
        <begin position="1"/>
        <end position="13"/>
    </location>
</feature>
<evidence type="ECO:0000256" key="2">
    <source>
        <dbReference type="SAM" id="MobiDB-lite"/>
    </source>
</evidence>
<dbReference type="InterPro" id="IPR027685">
    <property type="entry name" value="Shroom_fam"/>
</dbReference>
<feature type="compositionally biased region" description="Polar residues" evidence="2">
    <location>
        <begin position="95"/>
        <end position="115"/>
    </location>
</feature>
<reference evidence="5" key="1">
    <citation type="submission" date="2025-08" db="UniProtKB">
        <authorList>
            <consortium name="RefSeq"/>
        </authorList>
    </citation>
    <scope>IDENTIFICATION</scope>
</reference>
<dbReference type="GO" id="GO:0005912">
    <property type="term" value="C:adherens junction"/>
    <property type="evidence" value="ECO:0007669"/>
    <property type="project" value="TreeGrafter"/>
</dbReference>
<dbReference type="GO" id="GO:0016324">
    <property type="term" value="C:apical plasma membrane"/>
    <property type="evidence" value="ECO:0007669"/>
    <property type="project" value="TreeGrafter"/>
</dbReference>
<feature type="region of interest" description="Disordered" evidence="2">
    <location>
        <begin position="401"/>
        <end position="474"/>
    </location>
</feature>
<keyword evidence="4" id="KW-1185">Reference proteome</keyword>
<name>A0A2Y9RET1_TRIMA</name>
<feature type="region of interest" description="Disordered" evidence="2">
    <location>
        <begin position="283"/>
        <end position="372"/>
    </location>
</feature>
<dbReference type="KEGG" id="tmu:101350578"/>
<feature type="region of interest" description="Disordered" evidence="2">
    <location>
        <begin position="233"/>
        <end position="271"/>
    </location>
</feature>
<feature type="compositionally biased region" description="Polar residues" evidence="2">
    <location>
        <begin position="258"/>
        <end position="269"/>
    </location>
</feature>
<dbReference type="GeneID" id="101350578"/>
<feature type="region of interest" description="Disordered" evidence="2">
    <location>
        <begin position="1"/>
        <end position="210"/>
    </location>
</feature>
<dbReference type="PANTHER" id="PTHR15012">
    <property type="entry name" value="APICAL PROTEIN/SHROOM-RELATED"/>
    <property type="match status" value="1"/>
</dbReference>
<accession>A0A2Y9RET1</accession>
<dbReference type="InParanoid" id="A0A2Y9RET1"/>
<feature type="compositionally biased region" description="Basic and acidic residues" evidence="2">
    <location>
        <begin position="327"/>
        <end position="338"/>
    </location>
</feature>
<feature type="compositionally biased region" description="Basic and acidic residues" evidence="2">
    <location>
        <begin position="145"/>
        <end position="164"/>
    </location>
</feature>
<evidence type="ECO:0000313" key="4">
    <source>
        <dbReference type="Proteomes" id="UP000248480"/>
    </source>
</evidence>
<gene>
    <name evidence="5" type="primary">LOC101350578</name>
</gene>